<dbReference type="GO" id="GO:0004540">
    <property type="term" value="F:RNA nuclease activity"/>
    <property type="evidence" value="ECO:0007669"/>
    <property type="project" value="InterPro"/>
</dbReference>
<dbReference type="PROSITE" id="PS50088">
    <property type="entry name" value="ANK_REPEAT"/>
    <property type="match status" value="4"/>
</dbReference>
<dbReference type="Pfam" id="PF00069">
    <property type="entry name" value="Pkinase"/>
    <property type="match status" value="1"/>
</dbReference>
<feature type="repeat" description="ANK" evidence="5">
    <location>
        <begin position="86"/>
        <end position="118"/>
    </location>
</feature>
<keyword evidence="9" id="KW-1185">Reference proteome</keyword>
<reference evidence="8" key="2">
    <citation type="submission" date="2025-09" db="UniProtKB">
        <authorList>
            <consortium name="Ensembl"/>
        </authorList>
    </citation>
    <scope>IDENTIFICATION</scope>
</reference>
<evidence type="ECO:0000259" key="7">
    <source>
        <dbReference type="PROSITE" id="PS51392"/>
    </source>
</evidence>
<dbReference type="InterPro" id="IPR002110">
    <property type="entry name" value="Ankyrin_rpt"/>
</dbReference>
<feature type="domain" description="Protein kinase" evidence="6">
    <location>
        <begin position="364"/>
        <end position="696"/>
    </location>
</feature>
<dbReference type="SMART" id="SM00580">
    <property type="entry name" value="PUG"/>
    <property type="match status" value="1"/>
</dbReference>
<dbReference type="Pfam" id="PF12796">
    <property type="entry name" value="Ank_2"/>
    <property type="match status" value="2"/>
</dbReference>
<dbReference type="SMART" id="SM00248">
    <property type="entry name" value="ANK"/>
    <property type="match status" value="8"/>
</dbReference>
<dbReference type="RefSeq" id="XP_044295050.1">
    <property type="nucleotide sequence ID" value="XM_044439115.1"/>
</dbReference>
<dbReference type="Gene3D" id="1.10.510.10">
    <property type="entry name" value="Transferase(Phosphotransferase) domain 1"/>
    <property type="match status" value="1"/>
</dbReference>
<dbReference type="GeneID" id="123027845"/>
<dbReference type="PROSITE" id="PS50297">
    <property type="entry name" value="ANK_REP_REGION"/>
    <property type="match status" value="3"/>
</dbReference>
<dbReference type="PANTHER" id="PTHR24141">
    <property type="entry name" value="2-5A-DEPENDENT RIBONUCLEASE"/>
    <property type="match status" value="1"/>
</dbReference>
<keyword evidence="1" id="KW-0677">Repeat</keyword>
<dbReference type="InterPro" id="IPR038357">
    <property type="entry name" value="KEN_sf"/>
</dbReference>
<sequence length="728" mass="83176">MEGHSSYHDAEQSQPFVSNTAAEMLNEAARNGSIETIRQLLDEGTDINSKVNSGWTALHSAVKRNREDIVRLLLDRGADPHARLLNGTTPFVIAGERGNVNLLQLLLDKGSDVNEHDSNGFTAFLEAAWYRNLPAVRFLHEKGADVNFCRVVNEEKRKFGKGGQTALMYAARNGDDTMVKALLDEMGAALNICDNRGRNAFVHVFMDRKDWPWGEEKEKLALFLLNRGADVTGKNEYGKTTLILAVERRSPVLVRAILEKGDVDINAKDNRQKTALKAAVLRNNREIARLLCENGAAIENNLEIAQKHFFDGMMALLRQFGATPCLSPPQKTYASVSKRWGCKLQDLCRWRGMPLGKLSKFCLEASYKIRGTSERGGVYLGIYDETEVAVKVFPIDAENAKQEKACFEKCRTSNHLVKLYGWEEWKACLYLCLALCEMNLEEYFETEEKGPLKSQEILKTIFQAVEELHGFGFGHQDLHPSNILIDIAGKVFLADFDKSTKLGGNNDEKDAIIKEDLKALEKLIVYVAMRGRVSFEDLPSQCPADVEDQLEIEDLRASLSNLDERIPVSKHLRFLLSHPYFWSKQTKYKFLRDVGNESDIKTRGTKHHNDQSELLKALNREDDPFKDWTEKIHKEVLECMADPFSERDKKKKNRPKKNYENCVTDLLKLIRHIGEHFKEKGDEVKEIIKDPADYFLDHFPNLTIYVYRNLYDTQYSKHFPHTENYSHF</sequence>
<evidence type="ECO:0000313" key="8">
    <source>
        <dbReference type="Ensembl" id="ENSVKKP00000007013.1"/>
    </source>
</evidence>
<protein>
    <submittedName>
        <fullName evidence="8">Uncharacterized protein</fullName>
    </submittedName>
</protein>
<organism evidence="8 9">
    <name type="scientific">Varanus komodoensis</name>
    <name type="common">Komodo dragon</name>
    <dbReference type="NCBI Taxonomy" id="61221"/>
    <lineage>
        <taxon>Eukaryota</taxon>
        <taxon>Metazoa</taxon>
        <taxon>Chordata</taxon>
        <taxon>Craniata</taxon>
        <taxon>Vertebrata</taxon>
        <taxon>Euteleostomi</taxon>
        <taxon>Lepidosauria</taxon>
        <taxon>Squamata</taxon>
        <taxon>Bifurcata</taxon>
        <taxon>Unidentata</taxon>
        <taxon>Episquamata</taxon>
        <taxon>Toxicofera</taxon>
        <taxon>Anguimorpha</taxon>
        <taxon>Paleoanguimorpha</taxon>
        <taxon>Varanoidea</taxon>
        <taxon>Varanidae</taxon>
        <taxon>Varanus</taxon>
    </lineage>
</organism>
<keyword evidence="3" id="KW-0067">ATP-binding</keyword>
<dbReference type="AlphaFoldDB" id="A0A8D2JB21"/>
<dbReference type="KEGG" id="vko:123027845"/>
<dbReference type="Ensembl" id="ENSVKKT00000007196.1">
    <property type="protein sequence ID" value="ENSVKKP00000007013.1"/>
    <property type="gene ID" value="ENSVKKG00000005065.1"/>
</dbReference>
<proteinExistence type="predicted"/>
<feature type="domain" description="KEN" evidence="7">
    <location>
        <begin position="584"/>
        <end position="726"/>
    </location>
</feature>
<accession>A0A8D2JB21</accession>
<evidence type="ECO:0000256" key="5">
    <source>
        <dbReference type="PROSITE-ProRule" id="PRU00023"/>
    </source>
</evidence>
<dbReference type="Gene3D" id="1.20.1440.180">
    <property type="entry name" value="KEN domain"/>
    <property type="match status" value="1"/>
</dbReference>
<reference evidence="8" key="1">
    <citation type="submission" date="2025-08" db="UniProtKB">
        <authorList>
            <consortium name="Ensembl"/>
        </authorList>
    </citation>
    <scope>IDENTIFICATION</scope>
</reference>
<dbReference type="Pfam" id="PF00023">
    <property type="entry name" value="Ank"/>
    <property type="match status" value="1"/>
</dbReference>
<dbReference type="PANTHER" id="PTHR24141:SF1">
    <property type="entry name" value="2-5A-DEPENDENT RIBONUCLEASE"/>
    <property type="match status" value="1"/>
</dbReference>
<evidence type="ECO:0000256" key="4">
    <source>
        <dbReference type="ARBA" id="ARBA00023043"/>
    </source>
</evidence>
<dbReference type="InterPro" id="IPR011009">
    <property type="entry name" value="Kinase-like_dom_sf"/>
</dbReference>
<dbReference type="OMA" id="EARREMC"/>
<evidence type="ECO:0000259" key="6">
    <source>
        <dbReference type="PROSITE" id="PS50011"/>
    </source>
</evidence>
<feature type="repeat" description="ANK" evidence="5">
    <location>
        <begin position="162"/>
        <end position="195"/>
    </location>
</feature>
<feature type="repeat" description="ANK" evidence="5">
    <location>
        <begin position="20"/>
        <end position="52"/>
    </location>
</feature>
<dbReference type="SUPFAM" id="SSF56112">
    <property type="entry name" value="Protein kinase-like (PK-like)"/>
    <property type="match status" value="1"/>
</dbReference>
<name>A0A8D2JB21_VARKO</name>
<evidence type="ECO:0000313" key="9">
    <source>
        <dbReference type="Proteomes" id="UP000694545"/>
    </source>
</evidence>
<gene>
    <name evidence="8" type="primary">LOC123027845</name>
</gene>
<evidence type="ECO:0000256" key="1">
    <source>
        <dbReference type="ARBA" id="ARBA00022737"/>
    </source>
</evidence>
<keyword evidence="4 5" id="KW-0040">ANK repeat</keyword>
<dbReference type="PROSITE" id="PS50011">
    <property type="entry name" value="PROTEIN_KINASE_DOM"/>
    <property type="match status" value="1"/>
</dbReference>
<evidence type="ECO:0000256" key="3">
    <source>
        <dbReference type="ARBA" id="ARBA00022840"/>
    </source>
</evidence>
<dbReference type="SUPFAM" id="SSF48403">
    <property type="entry name" value="Ankyrin repeat"/>
    <property type="match status" value="1"/>
</dbReference>
<evidence type="ECO:0000256" key="2">
    <source>
        <dbReference type="ARBA" id="ARBA00022741"/>
    </source>
</evidence>
<dbReference type="InterPro" id="IPR036770">
    <property type="entry name" value="Ankyrin_rpt-contain_sf"/>
</dbReference>
<dbReference type="Pfam" id="PF06479">
    <property type="entry name" value="Ribonuc_2-5A"/>
    <property type="match status" value="1"/>
</dbReference>
<dbReference type="Pfam" id="PF13637">
    <property type="entry name" value="Ank_4"/>
    <property type="match status" value="1"/>
</dbReference>
<dbReference type="InterPro" id="IPR000719">
    <property type="entry name" value="Prot_kinase_dom"/>
</dbReference>
<dbReference type="PROSITE" id="PS51392">
    <property type="entry name" value="KEN"/>
    <property type="match status" value="1"/>
</dbReference>
<keyword evidence="2" id="KW-0547">Nucleotide-binding</keyword>
<dbReference type="GO" id="GO:0004672">
    <property type="term" value="F:protein kinase activity"/>
    <property type="evidence" value="ECO:0007669"/>
    <property type="project" value="InterPro"/>
</dbReference>
<dbReference type="GO" id="GO:0003723">
    <property type="term" value="F:RNA binding"/>
    <property type="evidence" value="ECO:0007669"/>
    <property type="project" value="TreeGrafter"/>
</dbReference>
<dbReference type="GO" id="GO:0005524">
    <property type="term" value="F:ATP binding"/>
    <property type="evidence" value="ECO:0007669"/>
    <property type="project" value="UniProtKB-KW"/>
</dbReference>
<feature type="repeat" description="ANK" evidence="5">
    <location>
        <begin position="53"/>
        <end position="85"/>
    </location>
</feature>
<dbReference type="RefSeq" id="XP_044295049.1">
    <property type="nucleotide sequence ID" value="XM_044439114.1"/>
</dbReference>
<dbReference type="GO" id="GO:0006397">
    <property type="term" value="P:mRNA processing"/>
    <property type="evidence" value="ECO:0007669"/>
    <property type="project" value="InterPro"/>
</dbReference>
<dbReference type="Gene3D" id="1.25.40.20">
    <property type="entry name" value="Ankyrin repeat-containing domain"/>
    <property type="match status" value="1"/>
</dbReference>
<dbReference type="Proteomes" id="UP000694545">
    <property type="component" value="Unplaced"/>
</dbReference>
<dbReference type="SMART" id="SM00220">
    <property type="entry name" value="S_TKc"/>
    <property type="match status" value="1"/>
</dbReference>
<dbReference type="OrthoDB" id="194358at2759"/>
<dbReference type="InterPro" id="IPR010513">
    <property type="entry name" value="KEN_dom"/>
</dbReference>